<evidence type="ECO:0000313" key="3">
    <source>
        <dbReference type="Proteomes" id="UP000314294"/>
    </source>
</evidence>
<dbReference type="AlphaFoldDB" id="A0A4Z2FPN8"/>
<evidence type="ECO:0000313" key="2">
    <source>
        <dbReference type="EMBL" id="TNN42753.1"/>
    </source>
</evidence>
<dbReference type="EMBL" id="SRLO01001015">
    <property type="protein sequence ID" value="TNN42753.1"/>
    <property type="molecule type" value="Genomic_DNA"/>
</dbReference>
<feature type="compositionally biased region" description="Gly residues" evidence="1">
    <location>
        <begin position="34"/>
        <end position="46"/>
    </location>
</feature>
<sequence length="85" mass="8919">MDIYGVMLETSNTPATVRTDAHVSRAARRAPGVPGVGGARGGGVGAGSEETIRWSTAAQTSSSRRSIALRTFRDSMGWISQILRG</sequence>
<protein>
    <submittedName>
        <fullName evidence="2">Uncharacterized protein</fullName>
    </submittedName>
</protein>
<gene>
    <name evidence="2" type="ORF">EYF80_047049</name>
</gene>
<accession>A0A4Z2FPN8</accession>
<comment type="caution">
    <text evidence="2">The sequence shown here is derived from an EMBL/GenBank/DDBJ whole genome shotgun (WGS) entry which is preliminary data.</text>
</comment>
<proteinExistence type="predicted"/>
<keyword evidence="3" id="KW-1185">Reference proteome</keyword>
<name>A0A4Z2FPN8_9TELE</name>
<organism evidence="2 3">
    <name type="scientific">Liparis tanakae</name>
    <name type="common">Tanaka's snailfish</name>
    <dbReference type="NCBI Taxonomy" id="230148"/>
    <lineage>
        <taxon>Eukaryota</taxon>
        <taxon>Metazoa</taxon>
        <taxon>Chordata</taxon>
        <taxon>Craniata</taxon>
        <taxon>Vertebrata</taxon>
        <taxon>Euteleostomi</taxon>
        <taxon>Actinopterygii</taxon>
        <taxon>Neopterygii</taxon>
        <taxon>Teleostei</taxon>
        <taxon>Neoteleostei</taxon>
        <taxon>Acanthomorphata</taxon>
        <taxon>Eupercaria</taxon>
        <taxon>Perciformes</taxon>
        <taxon>Cottioidei</taxon>
        <taxon>Cottales</taxon>
        <taxon>Liparidae</taxon>
        <taxon>Liparis</taxon>
    </lineage>
</organism>
<feature type="region of interest" description="Disordered" evidence="1">
    <location>
        <begin position="26"/>
        <end position="49"/>
    </location>
</feature>
<reference evidence="2 3" key="1">
    <citation type="submission" date="2019-03" db="EMBL/GenBank/DDBJ databases">
        <title>First draft genome of Liparis tanakae, snailfish: a comprehensive survey of snailfish specific genes.</title>
        <authorList>
            <person name="Kim W."/>
            <person name="Song I."/>
            <person name="Jeong J.-H."/>
            <person name="Kim D."/>
            <person name="Kim S."/>
            <person name="Ryu S."/>
            <person name="Song J.Y."/>
            <person name="Lee S.K."/>
        </authorList>
    </citation>
    <scope>NUCLEOTIDE SEQUENCE [LARGE SCALE GENOMIC DNA]</scope>
    <source>
        <tissue evidence="2">Muscle</tissue>
    </source>
</reference>
<evidence type="ECO:0000256" key="1">
    <source>
        <dbReference type="SAM" id="MobiDB-lite"/>
    </source>
</evidence>
<dbReference type="Proteomes" id="UP000314294">
    <property type="component" value="Unassembled WGS sequence"/>
</dbReference>